<evidence type="ECO:0000313" key="3">
    <source>
        <dbReference type="Proteomes" id="UP000192247"/>
    </source>
</evidence>
<evidence type="ECO:0000313" key="2">
    <source>
        <dbReference type="EMBL" id="OQR73377.1"/>
    </source>
</evidence>
<reference evidence="2 3" key="1">
    <citation type="journal article" date="2017" name="Gigascience">
        <title>Draft genome of the honey bee ectoparasitic mite, Tropilaelaps mercedesae, is shaped by the parasitic life history.</title>
        <authorList>
            <person name="Dong X."/>
            <person name="Armstrong S.D."/>
            <person name="Xia D."/>
            <person name="Makepeace B.L."/>
            <person name="Darby A.C."/>
            <person name="Kadowaki T."/>
        </authorList>
    </citation>
    <scope>NUCLEOTIDE SEQUENCE [LARGE SCALE GENOMIC DNA]</scope>
    <source>
        <strain evidence="2">Wuxi-XJTLU</strain>
    </source>
</reference>
<protein>
    <submittedName>
        <fullName evidence="2">Uncharacterized protein</fullName>
    </submittedName>
</protein>
<gene>
    <name evidence="2" type="ORF">BIW11_09771</name>
</gene>
<comment type="caution">
    <text evidence="2">The sequence shown here is derived from an EMBL/GenBank/DDBJ whole genome shotgun (WGS) entry which is preliminary data.</text>
</comment>
<evidence type="ECO:0000256" key="1">
    <source>
        <dbReference type="SAM" id="SignalP"/>
    </source>
</evidence>
<keyword evidence="3" id="KW-1185">Reference proteome</keyword>
<sequence>MKMCGLVRLAFGGTLVALLVLLVAPPSGDAFILPIVLFKHFPLYHHHHKGIGILPVPIPIPIKHLPRVKVRIQLGGKRRKTTYHHHHVADHND</sequence>
<organism evidence="2 3">
    <name type="scientific">Tropilaelaps mercedesae</name>
    <dbReference type="NCBI Taxonomy" id="418985"/>
    <lineage>
        <taxon>Eukaryota</taxon>
        <taxon>Metazoa</taxon>
        <taxon>Ecdysozoa</taxon>
        <taxon>Arthropoda</taxon>
        <taxon>Chelicerata</taxon>
        <taxon>Arachnida</taxon>
        <taxon>Acari</taxon>
        <taxon>Parasitiformes</taxon>
        <taxon>Mesostigmata</taxon>
        <taxon>Gamasina</taxon>
        <taxon>Dermanyssoidea</taxon>
        <taxon>Laelapidae</taxon>
        <taxon>Tropilaelaps</taxon>
    </lineage>
</organism>
<dbReference type="Proteomes" id="UP000192247">
    <property type="component" value="Unassembled WGS sequence"/>
</dbReference>
<keyword evidence="1" id="KW-0732">Signal</keyword>
<dbReference type="InParanoid" id="A0A1V9XIN6"/>
<dbReference type="EMBL" id="MNPL01010047">
    <property type="protein sequence ID" value="OQR73377.1"/>
    <property type="molecule type" value="Genomic_DNA"/>
</dbReference>
<accession>A0A1V9XIN6</accession>
<name>A0A1V9XIN6_9ACAR</name>
<proteinExistence type="predicted"/>
<feature type="signal peptide" evidence="1">
    <location>
        <begin position="1"/>
        <end position="30"/>
    </location>
</feature>
<dbReference type="AlphaFoldDB" id="A0A1V9XIN6"/>
<feature type="chain" id="PRO_5012144807" evidence="1">
    <location>
        <begin position="31"/>
        <end position="93"/>
    </location>
</feature>